<dbReference type="EMBL" id="LPBJ01000047">
    <property type="protein sequence ID" value="KVP97835.1"/>
    <property type="molecule type" value="Genomic_DNA"/>
</dbReference>
<organism evidence="1 2">
    <name type="scientific">Burkholderia ubonensis</name>
    <dbReference type="NCBI Taxonomy" id="101571"/>
    <lineage>
        <taxon>Bacteria</taxon>
        <taxon>Pseudomonadati</taxon>
        <taxon>Pseudomonadota</taxon>
        <taxon>Betaproteobacteria</taxon>
        <taxon>Burkholderiales</taxon>
        <taxon>Burkholderiaceae</taxon>
        <taxon>Burkholderia</taxon>
        <taxon>Burkholderia cepacia complex</taxon>
    </lineage>
</organism>
<accession>A0AAW3MW64</accession>
<sequence length="83" mass="9432">MNGPFGYTELGPQLQDTFMSNITADDLKQIKTCLNEEYPEAEVDEMLESATFEKTSEGVIVTYDNGVKDRFFYRQVLLHSSAL</sequence>
<keyword evidence="2" id="KW-1185">Reference proteome</keyword>
<evidence type="ECO:0000313" key="1">
    <source>
        <dbReference type="EMBL" id="KVP97835.1"/>
    </source>
</evidence>
<name>A0AAW3MW64_9BURK</name>
<dbReference type="Proteomes" id="UP000056453">
    <property type="component" value="Unassembled WGS sequence"/>
</dbReference>
<comment type="caution">
    <text evidence="1">The sequence shown here is derived from an EMBL/GenBank/DDBJ whole genome shotgun (WGS) entry which is preliminary data.</text>
</comment>
<protein>
    <submittedName>
        <fullName evidence="1">Uncharacterized protein</fullName>
    </submittedName>
</protein>
<reference evidence="1 2" key="1">
    <citation type="submission" date="2015-11" db="EMBL/GenBank/DDBJ databases">
        <title>Expanding the genomic diversity of Burkholderia species for the development of highly accurate diagnostics.</title>
        <authorList>
            <person name="Sahl J."/>
            <person name="Keim P."/>
            <person name="Wagner D."/>
        </authorList>
    </citation>
    <scope>NUCLEOTIDE SEQUENCE [LARGE SCALE GENOMIC DNA]</scope>
    <source>
        <strain evidence="1 2">MSMB1808WGS</strain>
    </source>
</reference>
<gene>
    <name evidence="1" type="ORF">WJ96_04495</name>
</gene>
<proteinExistence type="predicted"/>
<evidence type="ECO:0000313" key="2">
    <source>
        <dbReference type="Proteomes" id="UP000056453"/>
    </source>
</evidence>
<dbReference type="AlphaFoldDB" id="A0AAW3MW64"/>